<feature type="transmembrane region" description="Helical" evidence="1">
    <location>
        <begin position="151"/>
        <end position="176"/>
    </location>
</feature>
<accession>A0A0M3ICU0</accession>
<sequence length="295" mass="34113">MWFSIVNTINTHLTTILCIVPNLLVIYLTFTTIITEIRRYRWMLAAQSLIEILICATLSLVVTIIERGFNDDVLISILLMTPYFVTFVIGDIRGKRGTIYHRDGHFRGFPQSYFCSVVYVVYFFINFQYYSTSSDFHFSLRSDMQDGAFPFARIAGALVALSVITATYVIIIFTAIKIWIEQTHINVSEKTRRLRKQLVVVMLLQALLPLLLVILPMILLVILTEAKISVREYATIAAMLFNWEPCAHPFIALYFVAPFRKRICRFFQTNHFCTHRKVGSSNPTTLAYLTIWKNH</sequence>
<feature type="transmembrane region" description="Helical" evidence="1">
    <location>
        <begin position="12"/>
        <end position="30"/>
    </location>
</feature>
<dbReference type="Pfam" id="PF10326">
    <property type="entry name" value="7TM_GPCR_Str"/>
    <property type="match status" value="1"/>
</dbReference>
<evidence type="ECO:0000313" key="3">
    <source>
        <dbReference type="WBParaSite" id="ALUE_0001574101-mRNA-1"/>
    </source>
</evidence>
<evidence type="ECO:0000313" key="2">
    <source>
        <dbReference type="Proteomes" id="UP000036681"/>
    </source>
</evidence>
<keyword evidence="1" id="KW-1133">Transmembrane helix</keyword>
<dbReference type="Proteomes" id="UP000036681">
    <property type="component" value="Unplaced"/>
</dbReference>
<feature type="transmembrane region" description="Helical" evidence="1">
    <location>
        <begin position="42"/>
        <end position="61"/>
    </location>
</feature>
<feature type="transmembrane region" description="Helical" evidence="1">
    <location>
        <begin position="73"/>
        <end position="92"/>
    </location>
</feature>
<feature type="transmembrane region" description="Helical" evidence="1">
    <location>
        <begin position="113"/>
        <end position="131"/>
    </location>
</feature>
<evidence type="ECO:0000256" key="1">
    <source>
        <dbReference type="SAM" id="Phobius"/>
    </source>
</evidence>
<feature type="transmembrane region" description="Helical" evidence="1">
    <location>
        <begin position="235"/>
        <end position="257"/>
    </location>
</feature>
<keyword evidence="2" id="KW-1185">Reference proteome</keyword>
<protein>
    <submittedName>
        <fullName evidence="3">G protein-coupled receptor</fullName>
    </submittedName>
</protein>
<dbReference type="WBParaSite" id="ALUE_0001574101-mRNA-1">
    <property type="protein sequence ID" value="ALUE_0001574101-mRNA-1"/>
    <property type="gene ID" value="ALUE_0001574101"/>
</dbReference>
<dbReference type="AlphaFoldDB" id="A0A0M3ICU0"/>
<proteinExistence type="predicted"/>
<dbReference type="PANTHER" id="PTHR22943:SF248">
    <property type="entry name" value="SEVEN TM RECEPTOR"/>
    <property type="match status" value="1"/>
</dbReference>
<keyword evidence="1" id="KW-0812">Transmembrane</keyword>
<organism evidence="2 3">
    <name type="scientific">Ascaris lumbricoides</name>
    <name type="common">Giant roundworm</name>
    <dbReference type="NCBI Taxonomy" id="6252"/>
    <lineage>
        <taxon>Eukaryota</taxon>
        <taxon>Metazoa</taxon>
        <taxon>Ecdysozoa</taxon>
        <taxon>Nematoda</taxon>
        <taxon>Chromadorea</taxon>
        <taxon>Rhabditida</taxon>
        <taxon>Spirurina</taxon>
        <taxon>Ascaridomorpha</taxon>
        <taxon>Ascaridoidea</taxon>
        <taxon>Ascarididae</taxon>
        <taxon>Ascaris</taxon>
    </lineage>
</organism>
<keyword evidence="1" id="KW-0472">Membrane</keyword>
<feature type="transmembrane region" description="Helical" evidence="1">
    <location>
        <begin position="197"/>
        <end position="223"/>
    </location>
</feature>
<dbReference type="InterPro" id="IPR019428">
    <property type="entry name" value="7TM_GPCR_serpentine_rcpt_Str"/>
</dbReference>
<dbReference type="PANTHER" id="PTHR22943">
    <property type="entry name" value="7-TRANSMEMBRANE DOMAIN RECEPTOR C.ELEGANS"/>
    <property type="match status" value="1"/>
</dbReference>
<name>A0A0M3ICU0_ASCLU</name>
<reference evidence="3" key="1">
    <citation type="submission" date="2017-02" db="UniProtKB">
        <authorList>
            <consortium name="WormBaseParasite"/>
        </authorList>
    </citation>
    <scope>IDENTIFICATION</scope>
</reference>